<comment type="caution">
    <text evidence="1">The sequence shown here is derived from an EMBL/GenBank/DDBJ whole genome shotgun (WGS) entry which is preliminary data.</text>
</comment>
<keyword evidence="2" id="KW-1185">Reference proteome</keyword>
<protein>
    <submittedName>
        <fullName evidence="1">Uncharacterized protein</fullName>
    </submittedName>
</protein>
<organism evidence="1 2">
    <name type="scientific">Araneus ventricosus</name>
    <name type="common">Orbweaver spider</name>
    <name type="synonym">Epeira ventricosa</name>
    <dbReference type="NCBI Taxonomy" id="182803"/>
    <lineage>
        <taxon>Eukaryota</taxon>
        <taxon>Metazoa</taxon>
        <taxon>Ecdysozoa</taxon>
        <taxon>Arthropoda</taxon>
        <taxon>Chelicerata</taxon>
        <taxon>Arachnida</taxon>
        <taxon>Araneae</taxon>
        <taxon>Araneomorphae</taxon>
        <taxon>Entelegynae</taxon>
        <taxon>Araneoidea</taxon>
        <taxon>Araneidae</taxon>
        <taxon>Araneus</taxon>
    </lineage>
</organism>
<dbReference type="EMBL" id="BGPR01001236">
    <property type="protein sequence ID" value="GBM49008.1"/>
    <property type="molecule type" value="Genomic_DNA"/>
</dbReference>
<evidence type="ECO:0000313" key="2">
    <source>
        <dbReference type="Proteomes" id="UP000499080"/>
    </source>
</evidence>
<sequence>MVRSCDNEDMSCQLGHDLKLCEDSRTAVKIGLAKVATWTVGKLHKGAFAQRAVFHSISGDIWHTKPFRNSQLRRSDGCPFSAELRRDYP</sequence>
<gene>
    <name evidence="1" type="ORF">AVEN_55216_1</name>
</gene>
<proteinExistence type="predicted"/>
<dbReference type="AlphaFoldDB" id="A0A4Y2G8S9"/>
<reference evidence="1 2" key="1">
    <citation type="journal article" date="2019" name="Sci. Rep.">
        <title>Orb-weaving spider Araneus ventricosus genome elucidates the spidroin gene catalogue.</title>
        <authorList>
            <person name="Kono N."/>
            <person name="Nakamura H."/>
            <person name="Ohtoshi R."/>
            <person name="Moran D.A.P."/>
            <person name="Shinohara A."/>
            <person name="Yoshida Y."/>
            <person name="Fujiwara M."/>
            <person name="Mori M."/>
            <person name="Tomita M."/>
            <person name="Arakawa K."/>
        </authorList>
    </citation>
    <scope>NUCLEOTIDE SEQUENCE [LARGE SCALE GENOMIC DNA]</scope>
</reference>
<evidence type="ECO:0000313" key="1">
    <source>
        <dbReference type="EMBL" id="GBM49008.1"/>
    </source>
</evidence>
<name>A0A4Y2G8S9_ARAVE</name>
<dbReference type="Proteomes" id="UP000499080">
    <property type="component" value="Unassembled WGS sequence"/>
</dbReference>
<accession>A0A4Y2G8S9</accession>